<name>A0A850PIE2_9PROT</name>
<evidence type="ECO:0000313" key="3">
    <source>
        <dbReference type="Proteomes" id="UP000585665"/>
    </source>
</evidence>
<proteinExistence type="predicted"/>
<keyword evidence="3" id="KW-1185">Reference proteome</keyword>
<dbReference type="AlphaFoldDB" id="A0A850PIE2"/>
<protein>
    <submittedName>
        <fullName evidence="2">Uncharacterized protein</fullName>
    </submittedName>
</protein>
<organism evidence="2 3">
    <name type="scientific">Ameyamaea chiangmaiensis</name>
    <dbReference type="NCBI Taxonomy" id="442969"/>
    <lineage>
        <taxon>Bacteria</taxon>
        <taxon>Pseudomonadati</taxon>
        <taxon>Pseudomonadota</taxon>
        <taxon>Alphaproteobacteria</taxon>
        <taxon>Acetobacterales</taxon>
        <taxon>Acetobacteraceae</taxon>
        <taxon>Ameyamaea</taxon>
    </lineage>
</organism>
<evidence type="ECO:0000256" key="1">
    <source>
        <dbReference type="SAM" id="MobiDB-lite"/>
    </source>
</evidence>
<feature type="compositionally biased region" description="Low complexity" evidence="1">
    <location>
        <begin position="32"/>
        <end position="46"/>
    </location>
</feature>
<gene>
    <name evidence="2" type="ORF">HUK82_15770</name>
</gene>
<reference evidence="2 3" key="1">
    <citation type="submission" date="2020-06" db="EMBL/GenBank/DDBJ databases">
        <title>Description of novel acetic acid bacteria.</title>
        <authorList>
            <person name="Sombolestani A."/>
        </authorList>
    </citation>
    <scope>NUCLEOTIDE SEQUENCE [LARGE SCALE GENOMIC DNA]</scope>
    <source>
        <strain evidence="2 3">LMG 27010</strain>
    </source>
</reference>
<comment type="caution">
    <text evidence="2">The sequence shown here is derived from an EMBL/GenBank/DDBJ whole genome shotgun (WGS) entry which is preliminary data.</text>
</comment>
<sequence>MPQPDLFGVAVDTPDPVHDTPMPTAADDRAPTDASAAATAPEAPALAEPPPPVSGLLSPDDVPVASMAQFQGFRGSDPADSYLYWVATSEQAEAVTVDGLPYGPDSPVLLTERPGVAYFLSLILDDDVPPDAVAVLRVRRLLVEPHLEPDPDTTRRADATCYRLASGH</sequence>
<dbReference type="RefSeq" id="WP_176614844.1">
    <property type="nucleotide sequence ID" value="NZ_JABXXR010000240.1"/>
</dbReference>
<evidence type="ECO:0000313" key="2">
    <source>
        <dbReference type="EMBL" id="NVN42006.1"/>
    </source>
</evidence>
<dbReference type="EMBL" id="JABXXR010000240">
    <property type="protein sequence ID" value="NVN42006.1"/>
    <property type="molecule type" value="Genomic_DNA"/>
</dbReference>
<feature type="region of interest" description="Disordered" evidence="1">
    <location>
        <begin position="1"/>
        <end position="60"/>
    </location>
</feature>
<dbReference type="Proteomes" id="UP000585665">
    <property type="component" value="Unassembled WGS sequence"/>
</dbReference>
<accession>A0A850PIE2</accession>